<dbReference type="PROSITE" id="PS00375">
    <property type="entry name" value="UDPGT"/>
    <property type="match status" value="1"/>
</dbReference>
<keyword evidence="11" id="KW-1133">Transmembrane helix</keyword>
<comment type="similarity">
    <text evidence="3 9">Belongs to the UDP-glycosyltransferase family.</text>
</comment>
<gene>
    <name evidence="13" type="ORF">ACEWY4_007651</name>
</gene>
<evidence type="ECO:0000256" key="6">
    <source>
        <dbReference type="ARBA" id="ARBA00022729"/>
    </source>
</evidence>
<comment type="subcellular location">
    <subcellularLocation>
        <location evidence="2">Endoplasmic reticulum</location>
    </subcellularLocation>
    <subcellularLocation>
        <location evidence="1">Membrane</location>
        <topology evidence="1">Single-pass membrane protein</topology>
    </subcellularLocation>
</comment>
<evidence type="ECO:0000256" key="12">
    <source>
        <dbReference type="SAM" id="SignalP"/>
    </source>
</evidence>
<sequence>MNPSPAITTLLLLLFFNWSWAAKIVVVPPIMFESHLYIFKTLATALHADGHDTVFLVSEGRDVPESEHYRLQRYPGIFNSSTADDFLQSKVRNIFSGRLTALELFDILDHYSQNCDAVVGSEAVMAQLKQESFDLLLVDPNEMCGFVIAHILGVQYAVFSTGLWYPAEVGAPAPLSYVPEFNSLLTDRMTLLQRVVNTAVYLVSRFGVQFLVLPKYDRIMKKHNIQPAVSMHELVQGSRLWMLCTDMALEFPRPTLPHVVYVGGILTKPPNPLPQVFDDWVKDTDKHGFMVVSFGAGVKYLSDDIAHKLAGALGRLQQKVIWRFSGVPPSNLGNNTKLVDWMPQNDLLGHKNTRAFLSHGGLNSIYEAMYHGVPVVGVPLFGDHYDTMTRVQAKGMGVMLEWKRMSEQDLHTAMLSVITDNRYRERARMLSNIHKDQPGHPVSRAVYWINYILRHHGAPHLHSSVYSISTYQYFLLDVVVVMATSLLLIGFCLYRIGRAIRARFSKGAGSEMIAKENGHCHNGVPNGKLKRNGHIKSNDKKLK</sequence>
<dbReference type="GO" id="GO:0005783">
    <property type="term" value="C:endoplasmic reticulum"/>
    <property type="evidence" value="ECO:0007669"/>
    <property type="project" value="UniProtKB-SubCell"/>
</dbReference>
<dbReference type="Proteomes" id="UP001591681">
    <property type="component" value="Unassembled WGS sequence"/>
</dbReference>
<keyword evidence="11" id="KW-0472">Membrane</keyword>
<feature type="chain" id="PRO_5044871758" description="UDP-glycosyltransferases domain-containing protein" evidence="12">
    <location>
        <begin position="22"/>
        <end position="543"/>
    </location>
</feature>
<proteinExistence type="inferred from homology"/>
<dbReference type="CDD" id="cd03784">
    <property type="entry name" value="GT1_Gtf-like"/>
    <property type="match status" value="1"/>
</dbReference>
<dbReference type="PANTHER" id="PTHR48043">
    <property type="entry name" value="EG:EG0003.4 PROTEIN-RELATED"/>
    <property type="match status" value="1"/>
</dbReference>
<keyword evidence="14" id="KW-1185">Reference proteome</keyword>
<keyword evidence="4 9" id="KW-0328">Glycosyltransferase</keyword>
<dbReference type="PANTHER" id="PTHR48043:SF54">
    <property type="entry name" value="2-HYDROXYACYLSPHINGOSINE 1-BETA-GALACTOSYLTRANSFERASE"/>
    <property type="match status" value="1"/>
</dbReference>
<feature type="signal peptide" evidence="12">
    <location>
        <begin position="1"/>
        <end position="21"/>
    </location>
</feature>
<evidence type="ECO:0008006" key="15">
    <source>
        <dbReference type="Google" id="ProtNLM"/>
    </source>
</evidence>
<dbReference type="AlphaFoldDB" id="A0ABD1KGV1"/>
<evidence type="ECO:0000256" key="9">
    <source>
        <dbReference type="RuleBase" id="RU003718"/>
    </source>
</evidence>
<reference evidence="13 14" key="1">
    <citation type="submission" date="2024-09" db="EMBL/GenBank/DDBJ databases">
        <title>A chromosome-level genome assembly of Gray's grenadier anchovy, Coilia grayii.</title>
        <authorList>
            <person name="Fu Z."/>
        </authorList>
    </citation>
    <scope>NUCLEOTIDE SEQUENCE [LARGE SCALE GENOMIC DNA]</scope>
    <source>
        <strain evidence="13">G4</strain>
        <tissue evidence="13">Muscle</tissue>
    </source>
</reference>
<keyword evidence="8" id="KW-0325">Glycoprotein</keyword>
<dbReference type="EMBL" id="JBHFQA010000006">
    <property type="protein sequence ID" value="KAL2098444.1"/>
    <property type="molecule type" value="Genomic_DNA"/>
</dbReference>
<dbReference type="GO" id="GO:0008194">
    <property type="term" value="F:UDP-glycosyltransferase activity"/>
    <property type="evidence" value="ECO:0007669"/>
    <property type="project" value="UniProtKB-ARBA"/>
</dbReference>
<keyword evidence="11" id="KW-0812">Transmembrane</keyword>
<dbReference type="SUPFAM" id="SSF53756">
    <property type="entry name" value="UDP-Glycosyltransferase/glycogen phosphorylase"/>
    <property type="match status" value="1"/>
</dbReference>
<feature type="region of interest" description="Disordered" evidence="10">
    <location>
        <begin position="516"/>
        <end position="543"/>
    </location>
</feature>
<dbReference type="InterPro" id="IPR050271">
    <property type="entry name" value="UDP-glycosyltransferase"/>
</dbReference>
<dbReference type="InterPro" id="IPR002213">
    <property type="entry name" value="UDP_glucos_trans"/>
</dbReference>
<accession>A0ABD1KGV1</accession>
<evidence type="ECO:0000256" key="5">
    <source>
        <dbReference type="ARBA" id="ARBA00022679"/>
    </source>
</evidence>
<feature type="transmembrane region" description="Helical" evidence="11">
    <location>
        <begin position="473"/>
        <end position="496"/>
    </location>
</feature>
<comment type="caution">
    <text evidence="13">The sequence shown here is derived from an EMBL/GenBank/DDBJ whole genome shotgun (WGS) entry which is preliminary data.</text>
</comment>
<evidence type="ECO:0000256" key="2">
    <source>
        <dbReference type="ARBA" id="ARBA00004240"/>
    </source>
</evidence>
<keyword evidence="7" id="KW-0256">Endoplasmic reticulum</keyword>
<evidence type="ECO:0000256" key="8">
    <source>
        <dbReference type="ARBA" id="ARBA00023180"/>
    </source>
</evidence>
<evidence type="ECO:0000256" key="10">
    <source>
        <dbReference type="SAM" id="MobiDB-lite"/>
    </source>
</evidence>
<dbReference type="InterPro" id="IPR035595">
    <property type="entry name" value="UDP_glycos_trans_CS"/>
</dbReference>
<evidence type="ECO:0000256" key="1">
    <source>
        <dbReference type="ARBA" id="ARBA00004167"/>
    </source>
</evidence>
<keyword evidence="5 9" id="KW-0808">Transferase</keyword>
<organism evidence="13 14">
    <name type="scientific">Coilia grayii</name>
    <name type="common">Gray's grenadier anchovy</name>
    <dbReference type="NCBI Taxonomy" id="363190"/>
    <lineage>
        <taxon>Eukaryota</taxon>
        <taxon>Metazoa</taxon>
        <taxon>Chordata</taxon>
        <taxon>Craniata</taxon>
        <taxon>Vertebrata</taxon>
        <taxon>Euteleostomi</taxon>
        <taxon>Actinopterygii</taxon>
        <taxon>Neopterygii</taxon>
        <taxon>Teleostei</taxon>
        <taxon>Clupei</taxon>
        <taxon>Clupeiformes</taxon>
        <taxon>Clupeoidei</taxon>
        <taxon>Engraulidae</taxon>
        <taxon>Coilinae</taxon>
        <taxon>Coilia</taxon>
    </lineage>
</organism>
<dbReference type="FunFam" id="3.40.50.2000:FF:000021">
    <property type="entry name" value="UDP-glucuronosyltransferase"/>
    <property type="match status" value="1"/>
</dbReference>
<name>A0ABD1KGV1_9TELE</name>
<dbReference type="FunFam" id="3.40.50.2000:FF:000033">
    <property type="entry name" value="2-hydroxyacylsphingosine 1-beta-galactosyltransferase"/>
    <property type="match status" value="1"/>
</dbReference>
<evidence type="ECO:0000313" key="14">
    <source>
        <dbReference type="Proteomes" id="UP001591681"/>
    </source>
</evidence>
<dbReference type="Gene3D" id="3.40.50.2000">
    <property type="entry name" value="Glycogen Phosphorylase B"/>
    <property type="match status" value="2"/>
</dbReference>
<evidence type="ECO:0000256" key="11">
    <source>
        <dbReference type="SAM" id="Phobius"/>
    </source>
</evidence>
<dbReference type="Pfam" id="PF00201">
    <property type="entry name" value="UDPGT"/>
    <property type="match status" value="1"/>
</dbReference>
<protein>
    <recommendedName>
        <fullName evidence="15">UDP-glycosyltransferases domain-containing protein</fullName>
    </recommendedName>
</protein>
<evidence type="ECO:0000256" key="7">
    <source>
        <dbReference type="ARBA" id="ARBA00022824"/>
    </source>
</evidence>
<evidence type="ECO:0000313" key="13">
    <source>
        <dbReference type="EMBL" id="KAL2098444.1"/>
    </source>
</evidence>
<evidence type="ECO:0000256" key="3">
    <source>
        <dbReference type="ARBA" id="ARBA00009995"/>
    </source>
</evidence>
<keyword evidence="6 12" id="KW-0732">Signal</keyword>
<evidence type="ECO:0000256" key="4">
    <source>
        <dbReference type="ARBA" id="ARBA00022676"/>
    </source>
</evidence>
<dbReference type="GO" id="GO:0016758">
    <property type="term" value="F:hexosyltransferase activity"/>
    <property type="evidence" value="ECO:0007669"/>
    <property type="project" value="UniProtKB-ARBA"/>
</dbReference>
<dbReference type="GO" id="GO:0016020">
    <property type="term" value="C:membrane"/>
    <property type="evidence" value="ECO:0007669"/>
    <property type="project" value="UniProtKB-SubCell"/>
</dbReference>